<proteinExistence type="predicted"/>
<name>A0ACB8Z8X3_9ASTR</name>
<evidence type="ECO:0000313" key="1">
    <source>
        <dbReference type="EMBL" id="KAI3694099.1"/>
    </source>
</evidence>
<organism evidence="1 2">
    <name type="scientific">Smallanthus sonchifolius</name>
    <dbReference type="NCBI Taxonomy" id="185202"/>
    <lineage>
        <taxon>Eukaryota</taxon>
        <taxon>Viridiplantae</taxon>
        <taxon>Streptophyta</taxon>
        <taxon>Embryophyta</taxon>
        <taxon>Tracheophyta</taxon>
        <taxon>Spermatophyta</taxon>
        <taxon>Magnoliopsida</taxon>
        <taxon>eudicotyledons</taxon>
        <taxon>Gunneridae</taxon>
        <taxon>Pentapetalae</taxon>
        <taxon>asterids</taxon>
        <taxon>campanulids</taxon>
        <taxon>Asterales</taxon>
        <taxon>Asteraceae</taxon>
        <taxon>Asteroideae</taxon>
        <taxon>Heliantheae alliance</taxon>
        <taxon>Millerieae</taxon>
        <taxon>Smallanthus</taxon>
    </lineage>
</organism>
<dbReference type="Proteomes" id="UP001056120">
    <property type="component" value="Linkage Group LG26"/>
</dbReference>
<reference evidence="2" key="1">
    <citation type="journal article" date="2022" name="Mol. Ecol. Resour.">
        <title>The genomes of chicory, endive, great burdock and yacon provide insights into Asteraceae palaeo-polyploidization history and plant inulin production.</title>
        <authorList>
            <person name="Fan W."/>
            <person name="Wang S."/>
            <person name="Wang H."/>
            <person name="Wang A."/>
            <person name="Jiang F."/>
            <person name="Liu H."/>
            <person name="Zhao H."/>
            <person name="Xu D."/>
            <person name="Zhang Y."/>
        </authorList>
    </citation>
    <scope>NUCLEOTIDE SEQUENCE [LARGE SCALE GENOMIC DNA]</scope>
    <source>
        <strain evidence="2">cv. Yunnan</strain>
    </source>
</reference>
<sequence length="281" mass="31354">MEAKRRLPSWMVGASATNKVSKPLEADASSVVTGDEVSVVTKSTKPKAKGVTQNHKKDVSLSSDKNVIVKCETKRKKRGFVEKDVVECRDPDQEVDVEKRKRGRVRRKAEESDRVRKKSEKSYEFDSGNDNQTLSCEEEGDDDLTMDDVLSIAKEFVDNDKRDTGQQKPSEVQCEWRSEPPYATSPTHEETDSHHEPVETTSKVTLADSKMTGDPAQDMLDLFLGNLLKKPIVKEATSSTNGIIIPREIKDKKHAAVVSNKPVTLMKKKSSLRDAVALLLD</sequence>
<protein>
    <submittedName>
        <fullName evidence="1">Uncharacterized protein</fullName>
    </submittedName>
</protein>
<evidence type="ECO:0000313" key="2">
    <source>
        <dbReference type="Proteomes" id="UP001056120"/>
    </source>
</evidence>
<comment type="caution">
    <text evidence="1">The sequence shown here is derived from an EMBL/GenBank/DDBJ whole genome shotgun (WGS) entry which is preliminary data.</text>
</comment>
<gene>
    <name evidence="1" type="ORF">L1987_77059</name>
</gene>
<reference evidence="1 2" key="2">
    <citation type="journal article" date="2022" name="Mol. Ecol. Resour.">
        <title>The genomes of chicory, endive, great burdock and yacon provide insights into Asteraceae paleo-polyploidization history and plant inulin production.</title>
        <authorList>
            <person name="Fan W."/>
            <person name="Wang S."/>
            <person name="Wang H."/>
            <person name="Wang A."/>
            <person name="Jiang F."/>
            <person name="Liu H."/>
            <person name="Zhao H."/>
            <person name="Xu D."/>
            <person name="Zhang Y."/>
        </authorList>
    </citation>
    <scope>NUCLEOTIDE SEQUENCE [LARGE SCALE GENOMIC DNA]</scope>
    <source>
        <strain evidence="2">cv. Yunnan</strain>
        <tissue evidence="1">Leaves</tissue>
    </source>
</reference>
<dbReference type="EMBL" id="CM042043">
    <property type="protein sequence ID" value="KAI3694099.1"/>
    <property type="molecule type" value="Genomic_DNA"/>
</dbReference>
<accession>A0ACB8Z8X3</accession>
<keyword evidence="2" id="KW-1185">Reference proteome</keyword>